<dbReference type="SUPFAM" id="SSF52833">
    <property type="entry name" value="Thioredoxin-like"/>
    <property type="match status" value="1"/>
</dbReference>
<dbReference type="InterPro" id="IPR036282">
    <property type="entry name" value="Glutathione-S-Trfase_C_sf"/>
</dbReference>
<dbReference type="Proteomes" id="UP000326759">
    <property type="component" value="Unassembled WGS sequence"/>
</dbReference>
<keyword evidence="3" id="KW-1185">Reference proteome</keyword>
<dbReference type="SUPFAM" id="SSF47616">
    <property type="entry name" value="GST C-terminal domain-like"/>
    <property type="match status" value="1"/>
</dbReference>
<dbReference type="PANTHER" id="PTHR43969:SF9">
    <property type="entry name" value="GLUTATHIONE S TRANSFERASE D10, ISOFORM A-RELATED"/>
    <property type="match status" value="1"/>
</dbReference>
<protein>
    <submittedName>
        <fullName evidence="2">Glutathione S-transferase</fullName>
    </submittedName>
</protein>
<comment type="caution">
    <text evidence="2">The sequence shown here is derived from an EMBL/GenBank/DDBJ whole genome shotgun (WGS) entry which is preliminary data.</text>
</comment>
<sequence>MNPEFLAINPQHCVPTLVDGDFVLWESRAICTYLASRYGKDDSLYPNDPRTRAQIDRLLYFDMGTLFKRFGDYIEISSTT</sequence>
<feature type="domain" description="GST N-terminal" evidence="1">
    <location>
        <begin position="1"/>
        <end position="42"/>
    </location>
</feature>
<proteinExistence type="predicted"/>
<organism evidence="2 3">
    <name type="scientific">Armadillidium nasatum</name>
    <dbReference type="NCBI Taxonomy" id="96803"/>
    <lineage>
        <taxon>Eukaryota</taxon>
        <taxon>Metazoa</taxon>
        <taxon>Ecdysozoa</taxon>
        <taxon>Arthropoda</taxon>
        <taxon>Crustacea</taxon>
        <taxon>Multicrustacea</taxon>
        <taxon>Malacostraca</taxon>
        <taxon>Eumalacostraca</taxon>
        <taxon>Peracarida</taxon>
        <taxon>Isopoda</taxon>
        <taxon>Oniscidea</taxon>
        <taxon>Crinocheta</taxon>
        <taxon>Armadillidiidae</taxon>
        <taxon>Armadillidium</taxon>
    </lineage>
</organism>
<dbReference type="PROSITE" id="PS50404">
    <property type="entry name" value="GST_NTER"/>
    <property type="match status" value="1"/>
</dbReference>
<dbReference type="Pfam" id="PF02798">
    <property type="entry name" value="GST_N"/>
    <property type="match status" value="1"/>
</dbReference>
<dbReference type="Gene3D" id="1.20.1050.10">
    <property type="match status" value="1"/>
</dbReference>
<dbReference type="SFLD" id="SFLDS00019">
    <property type="entry name" value="Glutathione_Transferase_(cytos"/>
    <property type="match status" value="1"/>
</dbReference>
<dbReference type="InterPro" id="IPR036249">
    <property type="entry name" value="Thioredoxin-like_sf"/>
</dbReference>
<dbReference type="PANTHER" id="PTHR43969">
    <property type="entry name" value="GLUTATHIONE S TRANSFERASE D10, ISOFORM A-RELATED"/>
    <property type="match status" value="1"/>
</dbReference>
<dbReference type="GO" id="GO:0004364">
    <property type="term" value="F:glutathione transferase activity"/>
    <property type="evidence" value="ECO:0007669"/>
    <property type="project" value="TreeGrafter"/>
</dbReference>
<dbReference type="GO" id="GO:0006749">
    <property type="term" value="P:glutathione metabolic process"/>
    <property type="evidence" value="ECO:0007669"/>
    <property type="project" value="TreeGrafter"/>
</dbReference>
<evidence type="ECO:0000259" key="1">
    <source>
        <dbReference type="PROSITE" id="PS50404"/>
    </source>
</evidence>
<name>A0A5N5SUI5_9CRUS</name>
<gene>
    <name evidence="2" type="primary">gst</name>
    <name evidence="2" type="ORF">Anas_04841</name>
</gene>
<reference evidence="2 3" key="1">
    <citation type="journal article" date="2019" name="PLoS Biol.">
        <title>Sex chromosomes control vertical transmission of feminizing Wolbachia symbionts in an isopod.</title>
        <authorList>
            <person name="Becking T."/>
            <person name="Chebbi M.A."/>
            <person name="Giraud I."/>
            <person name="Moumen B."/>
            <person name="Laverre T."/>
            <person name="Caubet Y."/>
            <person name="Peccoud J."/>
            <person name="Gilbert C."/>
            <person name="Cordaux R."/>
        </authorList>
    </citation>
    <scope>NUCLEOTIDE SEQUENCE [LARGE SCALE GENOMIC DNA]</scope>
    <source>
        <strain evidence="2">ANa2</strain>
        <tissue evidence="2">Whole body excluding digestive tract and cuticle</tissue>
    </source>
</reference>
<dbReference type="AlphaFoldDB" id="A0A5N5SUI5"/>
<dbReference type="OrthoDB" id="6365613at2759"/>
<keyword evidence="2" id="KW-0808">Transferase</keyword>
<dbReference type="InterPro" id="IPR040079">
    <property type="entry name" value="Glutathione_S-Trfase"/>
</dbReference>
<evidence type="ECO:0000313" key="3">
    <source>
        <dbReference type="Proteomes" id="UP000326759"/>
    </source>
</evidence>
<dbReference type="Gene3D" id="3.40.30.10">
    <property type="entry name" value="Glutaredoxin"/>
    <property type="match status" value="1"/>
</dbReference>
<evidence type="ECO:0000313" key="2">
    <source>
        <dbReference type="EMBL" id="KAB7497896.1"/>
    </source>
</evidence>
<dbReference type="InterPro" id="IPR004045">
    <property type="entry name" value="Glutathione_S-Trfase_N"/>
</dbReference>
<accession>A0A5N5SUI5</accession>
<dbReference type="EMBL" id="SEYY01019786">
    <property type="protein sequence ID" value="KAB7497896.1"/>
    <property type="molecule type" value="Genomic_DNA"/>
</dbReference>